<name>A0AAV0BRG8_PHAPC</name>
<dbReference type="Gene3D" id="3.40.50.11350">
    <property type="match status" value="1"/>
</dbReference>
<keyword evidence="1" id="KW-0472">Membrane</keyword>
<feature type="transmembrane region" description="Helical" evidence="1">
    <location>
        <begin position="30"/>
        <end position="48"/>
    </location>
</feature>
<keyword evidence="3" id="KW-1185">Reference proteome</keyword>
<evidence type="ECO:0000313" key="3">
    <source>
        <dbReference type="Proteomes" id="UP001153365"/>
    </source>
</evidence>
<dbReference type="EMBL" id="CALTRL010006001">
    <property type="protein sequence ID" value="CAH7688654.1"/>
    <property type="molecule type" value="Genomic_DNA"/>
</dbReference>
<keyword evidence="1" id="KW-0812">Transmembrane</keyword>
<evidence type="ECO:0000313" key="2">
    <source>
        <dbReference type="EMBL" id="CAH7688654.1"/>
    </source>
</evidence>
<comment type="caution">
    <text evidence="2">The sequence shown here is derived from an EMBL/GenBank/DDBJ whole genome shotgun (WGS) entry which is preliminary data.</text>
</comment>
<proteinExistence type="predicted"/>
<organism evidence="2 3">
    <name type="scientific">Phakopsora pachyrhizi</name>
    <name type="common">Asian soybean rust disease fungus</name>
    <dbReference type="NCBI Taxonomy" id="170000"/>
    <lineage>
        <taxon>Eukaryota</taxon>
        <taxon>Fungi</taxon>
        <taxon>Dikarya</taxon>
        <taxon>Basidiomycota</taxon>
        <taxon>Pucciniomycotina</taxon>
        <taxon>Pucciniomycetes</taxon>
        <taxon>Pucciniales</taxon>
        <taxon>Phakopsoraceae</taxon>
        <taxon>Phakopsora</taxon>
    </lineage>
</organism>
<protein>
    <submittedName>
        <fullName evidence="2">Uncharacterized protein</fullName>
    </submittedName>
</protein>
<reference evidence="2" key="1">
    <citation type="submission" date="2022-06" db="EMBL/GenBank/DDBJ databases">
        <authorList>
            <consortium name="SYNGENTA / RWTH Aachen University"/>
        </authorList>
    </citation>
    <scope>NUCLEOTIDE SEQUENCE</scope>
</reference>
<keyword evidence="1" id="KW-1133">Transmembrane helix</keyword>
<gene>
    <name evidence="2" type="ORF">PPACK8108_LOCUS23642</name>
</gene>
<evidence type="ECO:0000256" key="1">
    <source>
        <dbReference type="SAM" id="Phobius"/>
    </source>
</evidence>
<dbReference type="Proteomes" id="UP001153365">
    <property type="component" value="Unassembled WGS sequence"/>
</dbReference>
<sequence length="583" mass="67496">MVKDHIFETYQVEERVSNDSSNNLILTIRFLKALLILVTIFSFLNLILSQKSTLIFQLRSEPYEHRTVLFSGDQTNHHLEINPWINDKPEPEKDIRRRKFLVRDWSVWLGWNNERYIIETALVLAKLLDRELVLPGFHLANTCELETDYACDKFGPYFPGGFLIDMEALKNSSYLCYPEAENSTKFIKPHVPSQSNEGWALPLDTFLDTENVVSTMNRNSIEFKDFLKLIDYKDHKSLGMISGEWSTKYNGGMSYRKISSTFFTDGNQTVDKLHQRIQPLMVNSTSYSTDVSRSVIEKCRVTLDKIDYDVKKNGSDGKPLSWNESLINFGALDGELAGKENHLFERCIASRGMRSLYAFKNIAFWMKAPYGETKLIRHVKNLRGIYDELYNHKEQILHIDGEIHNLLPAASMLWSSKEGREMYKTVVRTAVRPPEIFQKVAARLELKMRSKTNGRSWRASHMRRGDFVNFGWSKKNIEGHWNTIEKGLNESIDLISREPNLLKSANKAFNTSLEIPRAEDPQKILGELSSSFMDTLAILEQCLIMRSAYYFGDGQTSFTGWIINQRASFMIDERLSRVEFFNR</sequence>
<accession>A0AAV0BRG8</accession>
<dbReference type="AlphaFoldDB" id="A0AAV0BRG8"/>